<evidence type="ECO:0000256" key="11">
    <source>
        <dbReference type="ARBA" id="ARBA00023140"/>
    </source>
</evidence>
<feature type="domain" description="Acyl-CoA oxidase C-terminal" evidence="15">
    <location>
        <begin position="506"/>
        <end position="666"/>
    </location>
</feature>
<dbReference type="Pfam" id="PF14749">
    <property type="entry name" value="Acyl-CoA_ox_N"/>
    <property type="match status" value="1"/>
</dbReference>
<evidence type="ECO:0000259" key="18">
    <source>
        <dbReference type="Pfam" id="PF22924"/>
    </source>
</evidence>
<evidence type="ECO:0000256" key="9">
    <source>
        <dbReference type="ARBA" id="ARBA00023002"/>
    </source>
</evidence>
<evidence type="ECO:0000259" key="17">
    <source>
        <dbReference type="Pfam" id="PF14749"/>
    </source>
</evidence>
<dbReference type="InterPro" id="IPR037069">
    <property type="entry name" value="AcylCoA_DH/ox_N_sf"/>
</dbReference>
<dbReference type="SUPFAM" id="SSF47203">
    <property type="entry name" value="Acyl-CoA dehydrogenase C-terminal domain-like"/>
    <property type="match status" value="2"/>
</dbReference>
<evidence type="ECO:0000256" key="8">
    <source>
        <dbReference type="ARBA" id="ARBA00022832"/>
    </source>
</evidence>
<dbReference type="GO" id="GO:0003997">
    <property type="term" value="F:acyl-CoA oxidase activity"/>
    <property type="evidence" value="ECO:0007669"/>
    <property type="project" value="UniProtKB-EC"/>
</dbReference>
<feature type="binding site" evidence="14">
    <location>
        <position position="193"/>
    </location>
    <ligand>
        <name>FAD</name>
        <dbReference type="ChEBI" id="CHEBI:57692"/>
    </ligand>
</feature>
<dbReference type="InterPro" id="IPR046373">
    <property type="entry name" value="Acyl-CoA_Oxase/DH_mid-dom_sf"/>
</dbReference>
<comment type="cofactor">
    <cofactor evidence="2">
        <name>FAD</name>
        <dbReference type="ChEBI" id="CHEBI:57692"/>
    </cofactor>
</comment>
<keyword evidence="20" id="KW-1185">Reference proteome</keyword>
<dbReference type="AlphaFoldDB" id="A0A316Z331"/>
<name>A0A316Z331_9BASI</name>
<feature type="domain" description="Acyl-CoA oxidase/dehydrogenase middle" evidence="16">
    <location>
        <begin position="150"/>
        <end position="260"/>
    </location>
</feature>
<dbReference type="Pfam" id="PF22924">
    <property type="entry name" value="ACOX_C_alpha1"/>
    <property type="match status" value="1"/>
</dbReference>
<dbReference type="SUPFAM" id="SSF56645">
    <property type="entry name" value="Acyl-CoA dehydrogenase NM domain-like"/>
    <property type="match status" value="1"/>
</dbReference>
<dbReference type="STRING" id="58919.A0A316Z331"/>
<dbReference type="Pfam" id="PF01756">
    <property type="entry name" value="ACOX"/>
    <property type="match status" value="1"/>
</dbReference>
<dbReference type="EMBL" id="KZ819300">
    <property type="protein sequence ID" value="PWN96190.1"/>
    <property type="molecule type" value="Genomic_DNA"/>
</dbReference>
<dbReference type="InterPro" id="IPR006091">
    <property type="entry name" value="Acyl-CoA_Oxase/DH_mid-dom"/>
</dbReference>
<comment type="similarity">
    <text evidence="5 12">Belongs to the acyl-CoA oxidase family.</text>
</comment>
<dbReference type="Proteomes" id="UP000245946">
    <property type="component" value="Unassembled WGS sequence"/>
</dbReference>
<dbReference type="RefSeq" id="XP_025596469.1">
    <property type="nucleotide sequence ID" value="XM_025740650.1"/>
</dbReference>
<dbReference type="PANTHER" id="PTHR10909:SF250">
    <property type="entry name" value="PEROXISOMAL ACYL-COENZYME A OXIDASE 1"/>
    <property type="match status" value="1"/>
</dbReference>
<dbReference type="GeneID" id="37268196"/>
<feature type="domain" description="Acyl-coenzyme A oxidase N-terminal" evidence="17">
    <location>
        <begin position="34"/>
        <end position="148"/>
    </location>
</feature>
<evidence type="ECO:0000256" key="12">
    <source>
        <dbReference type="PIRNR" id="PIRNR000168"/>
    </source>
</evidence>
<evidence type="ECO:0000313" key="20">
    <source>
        <dbReference type="Proteomes" id="UP000245946"/>
    </source>
</evidence>
<evidence type="ECO:0000256" key="3">
    <source>
        <dbReference type="ARBA" id="ARBA00004275"/>
    </source>
</evidence>
<dbReference type="UniPathway" id="UPA00661"/>
<dbReference type="PANTHER" id="PTHR10909">
    <property type="entry name" value="ELECTRON TRANSPORT OXIDOREDUCTASE"/>
    <property type="match status" value="1"/>
</dbReference>
<proteinExistence type="inferred from homology"/>
<evidence type="ECO:0000259" key="16">
    <source>
        <dbReference type="Pfam" id="PF02770"/>
    </source>
</evidence>
<dbReference type="GO" id="GO:0033540">
    <property type="term" value="P:fatty acid beta-oxidation using acyl-CoA oxidase"/>
    <property type="evidence" value="ECO:0007669"/>
    <property type="project" value="UniProtKB-UniPathway"/>
</dbReference>
<evidence type="ECO:0000256" key="2">
    <source>
        <dbReference type="ARBA" id="ARBA00001974"/>
    </source>
</evidence>
<evidence type="ECO:0000259" key="15">
    <source>
        <dbReference type="Pfam" id="PF01756"/>
    </source>
</evidence>
<evidence type="ECO:0000256" key="13">
    <source>
        <dbReference type="PIRSR" id="PIRSR000168-1"/>
    </source>
</evidence>
<dbReference type="GO" id="GO:0005504">
    <property type="term" value="F:fatty acid binding"/>
    <property type="evidence" value="ECO:0007669"/>
    <property type="project" value="TreeGrafter"/>
</dbReference>
<organism evidence="19 20">
    <name type="scientific">Tilletiopsis washingtonensis</name>
    <dbReference type="NCBI Taxonomy" id="58919"/>
    <lineage>
        <taxon>Eukaryota</taxon>
        <taxon>Fungi</taxon>
        <taxon>Dikarya</taxon>
        <taxon>Basidiomycota</taxon>
        <taxon>Ustilaginomycotina</taxon>
        <taxon>Exobasidiomycetes</taxon>
        <taxon>Entylomatales</taxon>
        <taxon>Entylomatales incertae sedis</taxon>
        <taxon>Tilletiopsis</taxon>
    </lineage>
</organism>
<keyword evidence="10" id="KW-0443">Lipid metabolism</keyword>
<dbReference type="Gene3D" id="2.40.110.10">
    <property type="entry name" value="Butyryl-CoA Dehydrogenase, subunit A, domain 2"/>
    <property type="match status" value="1"/>
</dbReference>
<gene>
    <name evidence="19" type="ORF">FA09DRAFT_310917</name>
</gene>
<dbReference type="GO" id="GO:0071949">
    <property type="term" value="F:FAD binding"/>
    <property type="evidence" value="ECO:0007669"/>
    <property type="project" value="InterPro"/>
</dbReference>
<sequence>MAPGPFITVPSHLKPAGTSGPDLLAIERRKASFDTQQMAEYLHGKSFLERQAQLVELLSNDPVLEKSGLNYMGRTDKFRWALAKDKRLAVLAREHGWDRETANHAETLCDTPGPFGLHKSMFITTLDKMGTDEQRKAFLEPALRYEIIGCYAQTELGHGSNVQGLETTATYDESTQEFVLHSPTLTASKWWIGGLGRSATHAIVMARLVLKGKMGGPHPFVVPIRDPQTREMLPGCTIGDIGPKQGYQSTDNGFLLLDQVRIPHFNALARFAKIEADTAVYVPPKNAALTYGTLTWVRANIVRQAAMVLMRSVCVAVRYCAIRRQFADKDSPKFEGGKPIETQVLDYTMVQARIFPVLAKAFAFHYTAKYMFELYEQNVSGIDQGDLSLLAETHASSSGLKALTTIEAAESIETCRRACGGHGFSMASGLSSFYNDYLPNVTWEGDSYMLSQQTSRYLMKTARSIKADFDGPKRSFTVDYMRRYIRDPQAKADIEFSGDLLDPLMFIKAFGHRAAYLVQHALELRDGAAKRSWNSLLVELYRCSKAHSQALIVYNFGMAIFNDKELNSKPALRTVMQQLFLLYACHVMSEEGAEFMSSGYITPRQYHLLQGKAQEMQATIRPQAVALVDSFAIPDFLLNSALGRQDGRVYESLFDHAVRDPLNSTKWNVDIESDTLDMDGTLPKSHL</sequence>
<dbReference type="InterPro" id="IPR002655">
    <property type="entry name" value="Acyl-CoA_oxidase_C"/>
</dbReference>
<dbReference type="InterPro" id="IPR009100">
    <property type="entry name" value="AcylCoA_DH/oxidase_NM_dom_sf"/>
</dbReference>
<keyword evidence="11" id="KW-0576">Peroxisome</keyword>
<dbReference type="Gene3D" id="1.20.140.10">
    <property type="entry name" value="Butyryl-CoA Dehydrogenase, subunit A, domain 3"/>
    <property type="match status" value="2"/>
</dbReference>
<keyword evidence="6 12" id="KW-0285">Flavoprotein</keyword>
<evidence type="ECO:0000256" key="6">
    <source>
        <dbReference type="ARBA" id="ARBA00022630"/>
    </source>
</evidence>
<keyword evidence="7 12" id="KW-0274">FAD</keyword>
<dbReference type="InterPro" id="IPR055060">
    <property type="entry name" value="ACOX_C_alpha1"/>
</dbReference>
<dbReference type="FunFam" id="1.20.140.10:FF:000013">
    <property type="entry name" value="Acyl-coenzyme A oxidase"/>
    <property type="match status" value="1"/>
</dbReference>
<evidence type="ECO:0000256" key="4">
    <source>
        <dbReference type="ARBA" id="ARBA00004846"/>
    </source>
</evidence>
<comment type="subcellular location">
    <subcellularLocation>
        <location evidence="3">Peroxisome</location>
    </subcellularLocation>
</comment>
<comment type="pathway">
    <text evidence="4">Lipid metabolism; peroxisomal fatty acid beta-oxidation.</text>
</comment>
<dbReference type="InterPro" id="IPR036250">
    <property type="entry name" value="AcylCo_DH-like_C"/>
</dbReference>
<dbReference type="GO" id="GO:0055088">
    <property type="term" value="P:lipid homeostasis"/>
    <property type="evidence" value="ECO:0007669"/>
    <property type="project" value="TreeGrafter"/>
</dbReference>
<evidence type="ECO:0000256" key="5">
    <source>
        <dbReference type="ARBA" id="ARBA00006288"/>
    </source>
</evidence>
<dbReference type="Gene3D" id="1.10.540.10">
    <property type="entry name" value="Acyl-CoA dehydrogenase/oxidase, N-terminal domain"/>
    <property type="match status" value="1"/>
</dbReference>
<dbReference type="PIRSF" id="PIRSF000168">
    <property type="entry name" value="Acyl-CoA_oxidase"/>
    <property type="match status" value="1"/>
</dbReference>
<evidence type="ECO:0000313" key="19">
    <source>
        <dbReference type="EMBL" id="PWN96190.1"/>
    </source>
</evidence>
<keyword evidence="8" id="KW-0276">Fatty acid metabolism</keyword>
<feature type="binding site" evidence="14">
    <location>
        <position position="154"/>
    </location>
    <ligand>
        <name>FAD</name>
        <dbReference type="ChEBI" id="CHEBI:57692"/>
    </ligand>
</feature>
<reference evidence="19 20" key="1">
    <citation type="journal article" date="2018" name="Mol. Biol. Evol.">
        <title>Broad Genomic Sampling Reveals a Smut Pathogenic Ancestry of the Fungal Clade Ustilaginomycotina.</title>
        <authorList>
            <person name="Kijpornyongpan T."/>
            <person name="Mondo S.J."/>
            <person name="Barry K."/>
            <person name="Sandor L."/>
            <person name="Lee J."/>
            <person name="Lipzen A."/>
            <person name="Pangilinan J."/>
            <person name="LaButti K."/>
            <person name="Hainaut M."/>
            <person name="Henrissat B."/>
            <person name="Grigoriev I.V."/>
            <person name="Spatafora J.W."/>
            <person name="Aime M.C."/>
        </authorList>
    </citation>
    <scope>NUCLEOTIDE SEQUENCE [LARGE SCALE GENOMIC DNA]</scope>
    <source>
        <strain evidence="19 20">MCA 4186</strain>
    </source>
</reference>
<dbReference type="Pfam" id="PF02770">
    <property type="entry name" value="Acyl-CoA_dh_M"/>
    <property type="match status" value="1"/>
</dbReference>
<evidence type="ECO:0000256" key="10">
    <source>
        <dbReference type="ARBA" id="ARBA00023098"/>
    </source>
</evidence>
<dbReference type="OrthoDB" id="538336at2759"/>
<evidence type="ECO:0000256" key="7">
    <source>
        <dbReference type="ARBA" id="ARBA00022827"/>
    </source>
</evidence>
<keyword evidence="9" id="KW-0560">Oxidoreductase</keyword>
<comment type="catalytic activity">
    <reaction evidence="1">
        <text>a 2,3-saturated acyl-CoA + O2 = a (2E)-enoyl-CoA + H2O2</text>
        <dbReference type="Rhea" id="RHEA:38959"/>
        <dbReference type="ChEBI" id="CHEBI:15379"/>
        <dbReference type="ChEBI" id="CHEBI:16240"/>
        <dbReference type="ChEBI" id="CHEBI:58856"/>
        <dbReference type="ChEBI" id="CHEBI:65111"/>
        <dbReference type="EC" id="1.3.3.6"/>
    </reaction>
</comment>
<dbReference type="InterPro" id="IPR029320">
    <property type="entry name" value="Acyl-CoA_ox_N"/>
</dbReference>
<evidence type="ECO:0000256" key="1">
    <source>
        <dbReference type="ARBA" id="ARBA00001201"/>
    </source>
</evidence>
<dbReference type="GO" id="GO:0005777">
    <property type="term" value="C:peroxisome"/>
    <property type="evidence" value="ECO:0007669"/>
    <property type="project" value="UniProtKB-SubCell"/>
</dbReference>
<feature type="domain" description="Acyl-CoA oxidase C-alpha1" evidence="18">
    <location>
        <begin position="291"/>
        <end position="459"/>
    </location>
</feature>
<protein>
    <recommendedName>
        <fullName evidence="12">Acyl-coenzyme A oxidase</fullName>
    </recommendedName>
</protein>
<evidence type="ECO:0000256" key="14">
    <source>
        <dbReference type="PIRSR" id="PIRSR000168-2"/>
    </source>
</evidence>
<feature type="active site" description="Proton acceptor" evidence="13">
    <location>
        <position position="444"/>
    </location>
</feature>
<dbReference type="FunFam" id="1.20.140.10:FF:000005">
    <property type="entry name" value="Acyl-coenzyme A oxidase"/>
    <property type="match status" value="1"/>
</dbReference>
<accession>A0A316Z331</accession>
<dbReference type="FunFam" id="2.40.110.10:FF:000003">
    <property type="entry name" value="Acyl-coenzyme A oxidase"/>
    <property type="match status" value="1"/>
</dbReference>
<dbReference type="InterPro" id="IPR012258">
    <property type="entry name" value="Acyl-CoA_oxidase"/>
</dbReference>